<sequence>MNHNSYMPENVIIKKRDCTDDYEARERKGKGSERGLFNEKNNSKIYIYNNEDLRRDKWNKDIYNGKRNDGNLAYQLLTQNSSEKKKILKSSIKKDSSNNGSNSSLPINAIKLNKSNQKTELLSLMDENYRLLYDQINKVLLENVDAFVIGFIGRENVGKTTIVSHFSKIKSNKRGPKLISKKDTVGIDMYITEERVIILDTQPILKKFKSDRRRRNYENNIPENYLKEPDLWNSIQSFQLALFLFSICHVIVAVSDNINDLSLWHFIRTIEKIKQESYENNNKQYKSQYNNDNQYNNQNNIITTKEDENISDIYPKIVFINNKCTSEYFSLEVARNYNKKFNKYFKDSKLKINGLVKMPKITPENATNFANFFFLPFYKTQDNQNNKTQNNSKNVNKHFFKLLIDILRQQIYSIPRNNINTLLEQQEKKNISIHDERIKYSINSLSINSYTKLSEKEWLVMAGKIWDNIKINFVNENSKLIEDNWKIYTKK</sequence>
<dbReference type="PANTHER" id="PTHR14270">
    <property type="entry name" value="NONSENSE-MEDIATED MRNA DECAY FACTOR SMG9"/>
    <property type="match status" value="1"/>
</dbReference>
<name>A0A1Y1WPX2_9FUNG</name>
<feature type="region of interest" description="Disordered" evidence="3">
    <location>
        <begin position="87"/>
        <end position="107"/>
    </location>
</feature>
<evidence type="ECO:0000313" key="4">
    <source>
        <dbReference type="EMBL" id="ORX75532.1"/>
    </source>
</evidence>
<dbReference type="GO" id="GO:0000184">
    <property type="term" value="P:nuclear-transcribed mRNA catabolic process, nonsense-mediated decay"/>
    <property type="evidence" value="ECO:0007669"/>
    <property type="project" value="UniProtKB-KW"/>
</dbReference>
<keyword evidence="2" id="KW-0866">Nonsense-mediated mRNA decay</keyword>
<reference evidence="4 5" key="1">
    <citation type="submission" date="2016-08" db="EMBL/GenBank/DDBJ databases">
        <title>A Parts List for Fungal Cellulosomes Revealed by Comparative Genomics.</title>
        <authorList>
            <consortium name="DOE Joint Genome Institute"/>
            <person name="Haitjema C.H."/>
            <person name="Gilmore S.P."/>
            <person name="Henske J.K."/>
            <person name="Solomon K.V."/>
            <person name="De Groot R."/>
            <person name="Kuo A."/>
            <person name="Mondo S.J."/>
            <person name="Salamov A.A."/>
            <person name="Labutti K."/>
            <person name="Zhao Z."/>
            <person name="Chiniquy J."/>
            <person name="Barry K."/>
            <person name="Brewer H.M."/>
            <person name="Purvine S.O."/>
            <person name="Wright A.T."/>
            <person name="Boxma B."/>
            <person name="Van Alen T."/>
            <person name="Hackstein J.H."/>
            <person name="Baker S.E."/>
            <person name="Grigoriev I.V."/>
            <person name="O'Malley M.A."/>
        </authorList>
    </citation>
    <scope>NUCLEOTIDE SEQUENCE [LARGE SCALE GENOMIC DNA]</scope>
    <source>
        <strain evidence="4 5">S4</strain>
    </source>
</reference>
<dbReference type="OrthoDB" id="79514at2759"/>
<organism evidence="4 5">
    <name type="scientific">Anaeromyces robustus</name>
    <dbReference type="NCBI Taxonomy" id="1754192"/>
    <lineage>
        <taxon>Eukaryota</taxon>
        <taxon>Fungi</taxon>
        <taxon>Fungi incertae sedis</taxon>
        <taxon>Chytridiomycota</taxon>
        <taxon>Chytridiomycota incertae sedis</taxon>
        <taxon>Neocallimastigomycetes</taxon>
        <taxon>Neocallimastigales</taxon>
        <taxon>Neocallimastigaceae</taxon>
        <taxon>Anaeromyces</taxon>
    </lineage>
</organism>
<proteinExistence type="inferred from homology"/>
<dbReference type="STRING" id="1754192.A0A1Y1WPX2"/>
<dbReference type="AlphaFoldDB" id="A0A1Y1WPX2"/>
<protein>
    <recommendedName>
        <fullName evidence="6">G domain-containing protein</fullName>
    </recommendedName>
</protein>
<dbReference type="SUPFAM" id="SSF52540">
    <property type="entry name" value="P-loop containing nucleoside triphosphate hydrolases"/>
    <property type="match status" value="1"/>
</dbReference>
<evidence type="ECO:0000256" key="3">
    <source>
        <dbReference type="SAM" id="MobiDB-lite"/>
    </source>
</evidence>
<dbReference type="Proteomes" id="UP000193944">
    <property type="component" value="Unassembled WGS sequence"/>
</dbReference>
<dbReference type="PANTHER" id="PTHR14270:SF0">
    <property type="entry name" value="NONSENSE-MEDIATED MRNA DECAY FACTOR SMG9"/>
    <property type="match status" value="1"/>
</dbReference>
<comment type="caution">
    <text evidence="4">The sequence shown here is derived from an EMBL/GenBank/DDBJ whole genome shotgun (WGS) entry which is preliminary data.</text>
</comment>
<reference evidence="4 5" key="2">
    <citation type="submission" date="2016-08" db="EMBL/GenBank/DDBJ databases">
        <title>Pervasive Adenine N6-methylation of Active Genes in Fungi.</title>
        <authorList>
            <consortium name="DOE Joint Genome Institute"/>
            <person name="Mondo S.J."/>
            <person name="Dannebaum R.O."/>
            <person name="Kuo R.C."/>
            <person name="Labutti K."/>
            <person name="Haridas S."/>
            <person name="Kuo A."/>
            <person name="Salamov A."/>
            <person name="Ahrendt S.R."/>
            <person name="Lipzen A."/>
            <person name="Sullivan W."/>
            <person name="Andreopoulos W.B."/>
            <person name="Clum A."/>
            <person name="Lindquist E."/>
            <person name="Daum C."/>
            <person name="Ramamoorthy G.K."/>
            <person name="Gryganskyi A."/>
            <person name="Culley D."/>
            <person name="Magnuson J.K."/>
            <person name="James T.Y."/>
            <person name="O'Malley M.A."/>
            <person name="Stajich J.E."/>
            <person name="Spatafora J.W."/>
            <person name="Visel A."/>
            <person name="Grigoriev I.V."/>
        </authorList>
    </citation>
    <scope>NUCLEOTIDE SEQUENCE [LARGE SCALE GENOMIC DNA]</scope>
    <source>
        <strain evidence="4 5">S4</strain>
    </source>
</reference>
<keyword evidence="5" id="KW-1185">Reference proteome</keyword>
<dbReference type="EMBL" id="MCFG01000351">
    <property type="protein sequence ID" value="ORX75532.1"/>
    <property type="molecule type" value="Genomic_DNA"/>
</dbReference>
<gene>
    <name evidence="4" type="ORF">BCR32DRAFT_271848</name>
</gene>
<dbReference type="Gene3D" id="3.40.50.300">
    <property type="entry name" value="P-loop containing nucleotide triphosphate hydrolases"/>
    <property type="match status" value="1"/>
</dbReference>
<evidence type="ECO:0008006" key="6">
    <source>
        <dbReference type="Google" id="ProtNLM"/>
    </source>
</evidence>
<accession>A0A1Y1WPX2</accession>
<evidence type="ECO:0000256" key="1">
    <source>
        <dbReference type="ARBA" id="ARBA00007712"/>
    </source>
</evidence>
<dbReference type="InterPro" id="IPR027417">
    <property type="entry name" value="P-loop_NTPase"/>
</dbReference>
<evidence type="ECO:0000256" key="2">
    <source>
        <dbReference type="ARBA" id="ARBA00023161"/>
    </source>
</evidence>
<comment type="similarity">
    <text evidence="1">Belongs to the SMG9 family.</text>
</comment>
<evidence type="ECO:0000313" key="5">
    <source>
        <dbReference type="Proteomes" id="UP000193944"/>
    </source>
</evidence>
<dbReference type="InterPro" id="IPR039177">
    <property type="entry name" value="SMG9"/>
</dbReference>